<feature type="signal peptide" evidence="2">
    <location>
        <begin position="1"/>
        <end position="27"/>
    </location>
</feature>
<evidence type="ECO:0000313" key="3">
    <source>
        <dbReference type="EMBL" id="MFC4724420.1"/>
    </source>
</evidence>
<keyword evidence="2" id="KW-0732">Signal</keyword>
<evidence type="ECO:0000313" key="4">
    <source>
        <dbReference type="Proteomes" id="UP001596024"/>
    </source>
</evidence>
<dbReference type="InterPro" id="IPR016866">
    <property type="entry name" value="UCP028069"/>
</dbReference>
<evidence type="ECO:0000256" key="1">
    <source>
        <dbReference type="SAM" id="Coils"/>
    </source>
</evidence>
<keyword evidence="4" id="KW-1185">Reference proteome</keyword>
<accession>A0ABV9N993</accession>
<gene>
    <name evidence="3" type="ORF">ACFPB0_03855</name>
</gene>
<evidence type="ECO:0000256" key="2">
    <source>
        <dbReference type="SAM" id="SignalP"/>
    </source>
</evidence>
<dbReference type="Pfam" id="PF11932">
    <property type="entry name" value="DUF3450"/>
    <property type="match status" value="1"/>
</dbReference>
<reference evidence="4" key="1">
    <citation type="journal article" date="2019" name="Int. J. Syst. Evol. Microbiol.">
        <title>The Global Catalogue of Microorganisms (GCM) 10K type strain sequencing project: providing services to taxonomists for standard genome sequencing and annotation.</title>
        <authorList>
            <consortium name="The Broad Institute Genomics Platform"/>
            <consortium name="The Broad Institute Genome Sequencing Center for Infectious Disease"/>
            <person name="Wu L."/>
            <person name="Ma J."/>
        </authorList>
    </citation>
    <scope>NUCLEOTIDE SEQUENCE [LARGE SCALE GENOMIC DNA]</scope>
    <source>
        <strain evidence="4">CCUG 62981</strain>
    </source>
</reference>
<feature type="chain" id="PRO_5045338027" evidence="2">
    <location>
        <begin position="28"/>
        <end position="256"/>
    </location>
</feature>
<dbReference type="Proteomes" id="UP001596024">
    <property type="component" value="Unassembled WGS sequence"/>
</dbReference>
<sequence>MSQLKSRLRTALAVGLGSMLVAGAAHAQLDQALQVARQSTQEGARAQQQINDVADRAGDLEREYLALRQQIEDQRVYVEQQEVFLRSQANELEALQFQLERVGSIERDLTPMLLEMYVAIEEFVTNDLPFQSDVRRARLDNIEQLLGDASVPPAEKYRVILNAYEIEAAYGRSLRTYGEEVVIDGVPNEVNVLQFGRVALVRIFQNGSMEIMTQSNPEWRSLSGSHANNVQRALRIAQEVTTPDVFVAPLPGPATR</sequence>
<protein>
    <submittedName>
        <fullName evidence="3">DUF3450 domain-containing protein</fullName>
    </submittedName>
</protein>
<dbReference type="RefSeq" id="WP_371392165.1">
    <property type="nucleotide sequence ID" value="NZ_CP163421.1"/>
</dbReference>
<comment type="caution">
    <text evidence="3">The sequence shown here is derived from an EMBL/GenBank/DDBJ whole genome shotgun (WGS) entry which is preliminary data.</text>
</comment>
<proteinExistence type="predicted"/>
<organism evidence="3 4">
    <name type="scientific">Glycocaulis abyssi</name>
    <dbReference type="NCBI Taxonomy" id="1433403"/>
    <lineage>
        <taxon>Bacteria</taxon>
        <taxon>Pseudomonadati</taxon>
        <taxon>Pseudomonadota</taxon>
        <taxon>Alphaproteobacteria</taxon>
        <taxon>Maricaulales</taxon>
        <taxon>Maricaulaceae</taxon>
        <taxon>Glycocaulis</taxon>
    </lineage>
</organism>
<keyword evidence="1" id="KW-0175">Coiled coil</keyword>
<dbReference type="EMBL" id="JBHSGQ010000001">
    <property type="protein sequence ID" value="MFC4724420.1"/>
    <property type="molecule type" value="Genomic_DNA"/>
</dbReference>
<feature type="coiled-coil region" evidence="1">
    <location>
        <begin position="43"/>
        <end position="70"/>
    </location>
</feature>
<name>A0ABV9N993_9PROT</name>